<proteinExistence type="predicted"/>
<dbReference type="Proteomes" id="UP001189429">
    <property type="component" value="Unassembled WGS sequence"/>
</dbReference>
<evidence type="ECO:0000313" key="2">
    <source>
        <dbReference type="Proteomes" id="UP001189429"/>
    </source>
</evidence>
<evidence type="ECO:0000313" key="1">
    <source>
        <dbReference type="EMBL" id="CAK0873662.1"/>
    </source>
</evidence>
<comment type="caution">
    <text evidence="1">The sequence shown here is derived from an EMBL/GenBank/DDBJ whole genome shotgun (WGS) entry which is preliminary data.</text>
</comment>
<accession>A0ABN9VP51</accession>
<organism evidence="1 2">
    <name type="scientific">Prorocentrum cordatum</name>
    <dbReference type="NCBI Taxonomy" id="2364126"/>
    <lineage>
        <taxon>Eukaryota</taxon>
        <taxon>Sar</taxon>
        <taxon>Alveolata</taxon>
        <taxon>Dinophyceae</taxon>
        <taxon>Prorocentrales</taxon>
        <taxon>Prorocentraceae</taxon>
        <taxon>Prorocentrum</taxon>
    </lineage>
</organism>
<reference evidence="1" key="1">
    <citation type="submission" date="2023-10" db="EMBL/GenBank/DDBJ databases">
        <authorList>
            <person name="Chen Y."/>
            <person name="Shah S."/>
            <person name="Dougan E. K."/>
            <person name="Thang M."/>
            <person name="Chan C."/>
        </authorList>
    </citation>
    <scope>NUCLEOTIDE SEQUENCE [LARGE SCALE GENOMIC DNA]</scope>
</reference>
<keyword evidence="2" id="KW-1185">Reference proteome</keyword>
<gene>
    <name evidence="1" type="ORF">PCOR1329_LOCUS58791</name>
</gene>
<protein>
    <submittedName>
        <fullName evidence="1">Uncharacterized protein</fullName>
    </submittedName>
</protein>
<dbReference type="EMBL" id="CAUYUJ010017303">
    <property type="protein sequence ID" value="CAK0873662.1"/>
    <property type="molecule type" value="Genomic_DNA"/>
</dbReference>
<name>A0ABN9VP51_9DINO</name>
<sequence>MVQVEIAWCTSSDQALVAVKSRAAMTLFLRLHCWALEWDDQKKISTARGPALGSCSVREMRSAVKSNEGPFPRKCWGRFQISGHKHLSWDDTGQREDFVSYLNLFRPAIAAVLSSRFHGTCSALCSHQWSVSSTC</sequence>